<dbReference type="RefSeq" id="WP_107214425.1">
    <property type="nucleotide sequence ID" value="NZ_KZ686268.1"/>
</dbReference>
<sequence length="185" mass="20831">MKIRKRIAIDMDGVLADTESHYISWYLQHHGIAVDPATLIGQPEGHGFPDRQAVERFLHTAGFFRTLPVMQDAQEVVLALSVNYEIFVVSAAMEFPLSLSEKREWLAEHFPGIGWRHLVFCGDKSIIDADYMIDDHLKNLDVFKGKTLLFNAAHNSHATGHERVQNWKGVQAFFNRELAGASSAA</sequence>
<dbReference type="SFLD" id="SFLDS00003">
    <property type="entry name" value="Haloacid_Dehalogenase"/>
    <property type="match status" value="1"/>
</dbReference>
<dbReference type="GO" id="GO:0009223">
    <property type="term" value="P:pyrimidine deoxyribonucleotide catabolic process"/>
    <property type="evidence" value="ECO:0007669"/>
    <property type="project" value="TreeGrafter"/>
</dbReference>
<comment type="caution">
    <text evidence="3">The sequence shown here is derived from an EMBL/GenBank/DDBJ whole genome shotgun (WGS) entry which is preliminary data.</text>
</comment>
<reference evidence="3 4" key="1">
    <citation type="submission" date="2018-03" db="EMBL/GenBank/DDBJ databases">
        <authorList>
            <person name="Keele B.F."/>
        </authorList>
    </citation>
    <scope>NUCLEOTIDE SEQUENCE [LARGE SCALE GENOMIC DNA]</scope>
    <source>
        <strain evidence="3 4">YL28-9</strain>
    </source>
</reference>
<proteinExistence type="inferred from homology"/>
<dbReference type="InterPro" id="IPR010708">
    <property type="entry name" value="5'(3')-deoxyribonucleotidase"/>
</dbReference>
<gene>
    <name evidence="3" type="ORF">C7T94_06315</name>
</gene>
<accession>A0A2T3HPH0</accession>
<name>A0A2T3HPH0_9SPHI</name>
<dbReference type="EMBL" id="PYLS01000004">
    <property type="protein sequence ID" value="PST84326.1"/>
    <property type="molecule type" value="Genomic_DNA"/>
</dbReference>
<dbReference type="SUPFAM" id="SSF56784">
    <property type="entry name" value="HAD-like"/>
    <property type="match status" value="1"/>
</dbReference>
<evidence type="ECO:0000313" key="3">
    <source>
        <dbReference type="EMBL" id="PST84326.1"/>
    </source>
</evidence>
<dbReference type="GO" id="GO:0008253">
    <property type="term" value="F:5'-nucleotidase activity"/>
    <property type="evidence" value="ECO:0007669"/>
    <property type="project" value="InterPro"/>
</dbReference>
<dbReference type="PANTHER" id="PTHR16504:SF4">
    <property type="entry name" value="5'(3')-DEOXYRIBONUCLEOTIDASE"/>
    <property type="match status" value="1"/>
</dbReference>
<dbReference type="Pfam" id="PF06941">
    <property type="entry name" value="NT5C"/>
    <property type="match status" value="1"/>
</dbReference>
<dbReference type="SFLD" id="SFLDG01146">
    <property type="entry name" value="C1.2.2"/>
    <property type="match status" value="1"/>
</dbReference>
<feature type="active site" description="Proton donor" evidence="2">
    <location>
        <position position="12"/>
    </location>
</feature>
<comment type="similarity">
    <text evidence="1">Belongs to the 5'(3')-deoxyribonucleotidase family.</text>
</comment>
<dbReference type="Gene3D" id="3.40.50.1000">
    <property type="entry name" value="HAD superfamily/HAD-like"/>
    <property type="match status" value="1"/>
</dbReference>
<dbReference type="OrthoDB" id="278110at2"/>
<dbReference type="InterPro" id="IPR036412">
    <property type="entry name" value="HAD-like_sf"/>
</dbReference>
<dbReference type="Proteomes" id="UP000240912">
    <property type="component" value="Unassembled WGS sequence"/>
</dbReference>
<dbReference type="AlphaFoldDB" id="A0A2T3HPH0"/>
<evidence type="ECO:0000256" key="1">
    <source>
        <dbReference type="ARBA" id="ARBA00009589"/>
    </source>
</evidence>
<dbReference type="PANTHER" id="PTHR16504">
    <property type="entry name" value="5'(3')-DEOXYRIBONUCLEOTIDASE"/>
    <property type="match status" value="1"/>
</dbReference>
<dbReference type="InterPro" id="IPR023214">
    <property type="entry name" value="HAD_sf"/>
</dbReference>
<dbReference type="Gene3D" id="1.10.40.40">
    <property type="entry name" value="Deoxyribonucleotidase, domain 2"/>
    <property type="match status" value="1"/>
</dbReference>
<evidence type="ECO:0000256" key="2">
    <source>
        <dbReference type="PIRSR" id="PIRSR610708-1"/>
    </source>
</evidence>
<keyword evidence="4" id="KW-1185">Reference proteome</keyword>
<dbReference type="SFLD" id="SFLDG01126">
    <property type="entry name" value="C1.2:_Nucleotidase_Like"/>
    <property type="match status" value="1"/>
</dbReference>
<organism evidence="3 4">
    <name type="scientific">Pedobacter yulinensis</name>
    <dbReference type="NCBI Taxonomy" id="2126353"/>
    <lineage>
        <taxon>Bacteria</taxon>
        <taxon>Pseudomonadati</taxon>
        <taxon>Bacteroidota</taxon>
        <taxon>Sphingobacteriia</taxon>
        <taxon>Sphingobacteriales</taxon>
        <taxon>Sphingobacteriaceae</taxon>
        <taxon>Pedobacter</taxon>
    </lineage>
</organism>
<feature type="active site" description="Nucleophile" evidence="2">
    <location>
        <position position="10"/>
    </location>
</feature>
<evidence type="ECO:0000313" key="4">
    <source>
        <dbReference type="Proteomes" id="UP000240912"/>
    </source>
</evidence>
<protein>
    <submittedName>
        <fullName evidence="3">5'(3')-deoxyribonucleotidase</fullName>
    </submittedName>
</protein>